<dbReference type="Pfam" id="PF00648">
    <property type="entry name" value="Peptidase_C2"/>
    <property type="match status" value="1"/>
</dbReference>
<keyword evidence="4" id="KW-1185">Reference proteome</keyword>
<evidence type="ECO:0000259" key="2">
    <source>
        <dbReference type="PROSITE" id="PS50203"/>
    </source>
</evidence>
<comment type="caution">
    <text evidence="1">Lacks conserved residue(s) required for the propagation of feature annotation.</text>
</comment>
<proteinExistence type="predicted"/>
<dbReference type="AlphaFoldDB" id="A0AAN7H9W3"/>
<evidence type="ECO:0000256" key="1">
    <source>
        <dbReference type="PROSITE-ProRule" id="PRU00239"/>
    </source>
</evidence>
<dbReference type="SUPFAM" id="SSF54001">
    <property type="entry name" value="Cysteine proteinases"/>
    <property type="match status" value="1"/>
</dbReference>
<comment type="caution">
    <text evidence="3">The sequence shown here is derived from an EMBL/GenBank/DDBJ whole genome shotgun (WGS) entry which is preliminary data.</text>
</comment>
<evidence type="ECO:0000313" key="4">
    <source>
        <dbReference type="Proteomes" id="UP001303760"/>
    </source>
</evidence>
<accession>A0AAN7H9W3</accession>
<dbReference type="GO" id="GO:0006508">
    <property type="term" value="P:proteolysis"/>
    <property type="evidence" value="ECO:0007669"/>
    <property type="project" value="InterPro"/>
</dbReference>
<feature type="domain" description="Calpain catalytic" evidence="2">
    <location>
        <begin position="170"/>
        <end position="486"/>
    </location>
</feature>
<gene>
    <name evidence="3" type="ORF">C8A03DRAFT_36340</name>
</gene>
<organism evidence="3 4">
    <name type="scientific">Achaetomium macrosporum</name>
    <dbReference type="NCBI Taxonomy" id="79813"/>
    <lineage>
        <taxon>Eukaryota</taxon>
        <taxon>Fungi</taxon>
        <taxon>Dikarya</taxon>
        <taxon>Ascomycota</taxon>
        <taxon>Pezizomycotina</taxon>
        <taxon>Sordariomycetes</taxon>
        <taxon>Sordariomycetidae</taxon>
        <taxon>Sordariales</taxon>
        <taxon>Chaetomiaceae</taxon>
        <taxon>Achaetomium</taxon>
    </lineage>
</organism>
<sequence length="486" mass="54316">MLAPKSNDEPDHPPKELNIGAINPFALVEALMGRKFSWNEVEALRLLSSVLQTDYVELFDLRFTSLLYAGVRLNEHGGKAELIPAKDMHTLTERDLVTPDFSHVEKLGDLRDMGIKDLDAVRIKHAVMSNGNLRLTLEPQKLGKTLSNSEMTTTLRELCTPFRVKEKEPWTPPNGSWVDLSEWFHHDATKFSDPVQGATANSSFVAALMSVFWSDPAVIKHTRGRRHRASNDHFWDTGSDSGDASTCKLTVTFHSKGGAKDAPTSTVTVGCDLPINNASSLPMYCRPSSLYNLRDPARLGGDATWAGELWPALYEKAYAKWLMGDEKDDDDSLHRAHPDLTQTAHGDPVKTMCQLTDRDPQYFFTEKRRGSDLLGLVRAHSVNLRAIYPMVAWTHPSHGDFRGCTLVGNMAYSVLGWAAPQERKRYIILRHPWGTVEPEGVTSYPGVVNYVDAQFWPPVDFVDEWAVFAIEADAFKEYFAGIGVAK</sequence>
<dbReference type="InterPro" id="IPR001300">
    <property type="entry name" value="Peptidase_C2_calpain_cat"/>
</dbReference>
<reference evidence="3" key="1">
    <citation type="journal article" date="2023" name="Mol. Phylogenet. Evol.">
        <title>Genome-scale phylogeny and comparative genomics of the fungal order Sordariales.</title>
        <authorList>
            <person name="Hensen N."/>
            <person name="Bonometti L."/>
            <person name="Westerberg I."/>
            <person name="Brannstrom I.O."/>
            <person name="Guillou S."/>
            <person name="Cros-Aarteil S."/>
            <person name="Calhoun S."/>
            <person name="Haridas S."/>
            <person name="Kuo A."/>
            <person name="Mondo S."/>
            <person name="Pangilinan J."/>
            <person name="Riley R."/>
            <person name="LaButti K."/>
            <person name="Andreopoulos B."/>
            <person name="Lipzen A."/>
            <person name="Chen C."/>
            <person name="Yan M."/>
            <person name="Daum C."/>
            <person name="Ng V."/>
            <person name="Clum A."/>
            <person name="Steindorff A."/>
            <person name="Ohm R.A."/>
            <person name="Martin F."/>
            <person name="Silar P."/>
            <person name="Natvig D.O."/>
            <person name="Lalanne C."/>
            <person name="Gautier V."/>
            <person name="Ament-Velasquez S.L."/>
            <person name="Kruys A."/>
            <person name="Hutchinson M.I."/>
            <person name="Powell A.J."/>
            <person name="Barry K."/>
            <person name="Miller A.N."/>
            <person name="Grigoriev I.V."/>
            <person name="Debuchy R."/>
            <person name="Gladieux P."/>
            <person name="Hiltunen Thoren M."/>
            <person name="Johannesson H."/>
        </authorList>
    </citation>
    <scope>NUCLEOTIDE SEQUENCE</scope>
    <source>
        <strain evidence="3">CBS 532.94</strain>
    </source>
</reference>
<dbReference type="GO" id="GO:0004198">
    <property type="term" value="F:calcium-dependent cysteine-type endopeptidase activity"/>
    <property type="evidence" value="ECO:0007669"/>
    <property type="project" value="InterPro"/>
</dbReference>
<name>A0AAN7H9W3_9PEZI</name>
<dbReference type="EMBL" id="MU860237">
    <property type="protein sequence ID" value="KAK4235803.1"/>
    <property type="molecule type" value="Genomic_DNA"/>
</dbReference>
<reference evidence="3" key="2">
    <citation type="submission" date="2023-05" db="EMBL/GenBank/DDBJ databases">
        <authorList>
            <consortium name="Lawrence Berkeley National Laboratory"/>
            <person name="Steindorff A."/>
            <person name="Hensen N."/>
            <person name="Bonometti L."/>
            <person name="Westerberg I."/>
            <person name="Brannstrom I.O."/>
            <person name="Guillou S."/>
            <person name="Cros-Aarteil S."/>
            <person name="Calhoun S."/>
            <person name="Haridas S."/>
            <person name="Kuo A."/>
            <person name="Mondo S."/>
            <person name="Pangilinan J."/>
            <person name="Riley R."/>
            <person name="Labutti K."/>
            <person name="Andreopoulos B."/>
            <person name="Lipzen A."/>
            <person name="Chen C."/>
            <person name="Yanf M."/>
            <person name="Daum C."/>
            <person name="Ng V."/>
            <person name="Clum A."/>
            <person name="Ohm R."/>
            <person name="Martin F."/>
            <person name="Silar P."/>
            <person name="Natvig D."/>
            <person name="Lalanne C."/>
            <person name="Gautier V."/>
            <person name="Ament-Velasquez S.L."/>
            <person name="Kruys A."/>
            <person name="Hutchinson M.I."/>
            <person name="Powell A.J."/>
            <person name="Barry K."/>
            <person name="Miller A.N."/>
            <person name="Grigoriev I.V."/>
            <person name="Debuchy R."/>
            <person name="Gladieux P."/>
            <person name="Thoren M.H."/>
            <person name="Johannesson H."/>
        </authorList>
    </citation>
    <scope>NUCLEOTIDE SEQUENCE</scope>
    <source>
        <strain evidence="3">CBS 532.94</strain>
    </source>
</reference>
<dbReference type="PROSITE" id="PS50203">
    <property type="entry name" value="CALPAIN_CAT"/>
    <property type="match status" value="1"/>
</dbReference>
<dbReference type="Proteomes" id="UP001303760">
    <property type="component" value="Unassembled WGS sequence"/>
</dbReference>
<dbReference type="InterPro" id="IPR038765">
    <property type="entry name" value="Papain-like_cys_pep_sf"/>
</dbReference>
<protein>
    <recommendedName>
        <fullName evidence="2">Calpain catalytic domain-containing protein</fullName>
    </recommendedName>
</protein>
<evidence type="ECO:0000313" key="3">
    <source>
        <dbReference type="EMBL" id="KAK4235803.1"/>
    </source>
</evidence>